<reference evidence="8 9" key="1">
    <citation type="submission" date="2018-10" db="EMBL/GenBank/DDBJ databases">
        <title>Genomic Encyclopedia of Archaeal and Bacterial Type Strains, Phase II (KMG-II): from individual species to whole genera.</title>
        <authorList>
            <person name="Goeker M."/>
        </authorList>
    </citation>
    <scope>NUCLEOTIDE SEQUENCE [LARGE SCALE GENOMIC DNA]</scope>
    <source>
        <strain evidence="8 9">DSM 18602</strain>
    </source>
</reference>
<dbReference type="Pfam" id="PF04542">
    <property type="entry name" value="Sigma70_r2"/>
    <property type="match status" value="1"/>
</dbReference>
<dbReference type="AlphaFoldDB" id="A0A495J3Z5"/>
<accession>A0A495J3Z5</accession>
<evidence type="ECO:0000259" key="6">
    <source>
        <dbReference type="Pfam" id="PF04542"/>
    </source>
</evidence>
<dbReference type="Gene3D" id="1.10.1740.10">
    <property type="match status" value="1"/>
</dbReference>
<dbReference type="PANTHER" id="PTHR43133:SF8">
    <property type="entry name" value="RNA POLYMERASE SIGMA FACTOR HI_1459-RELATED"/>
    <property type="match status" value="1"/>
</dbReference>
<comment type="similarity">
    <text evidence="1">Belongs to the sigma-70 factor family. ECF subfamily.</text>
</comment>
<dbReference type="InterPro" id="IPR039425">
    <property type="entry name" value="RNA_pol_sigma-70-like"/>
</dbReference>
<dbReference type="SUPFAM" id="SSF88659">
    <property type="entry name" value="Sigma3 and sigma4 domains of RNA polymerase sigma factors"/>
    <property type="match status" value="1"/>
</dbReference>
<evidence type="ECO:0000313" key="8">
    <source>
        <dbReference type="EMBL" id="RKR83401.1"/>
    </source>
</evidence>
<dbReference type="InterPro" id="IPR013325">
    <property type="entry name" value="RNA_pol_sigma_r2"/>
</dbReference>
<dbReference type="GO" id="GO:0016987">
    <property type="term" value="F:sigma factor activity"/>
    <property type="evidence" value="ECO:0007669"/>
    <property type="project" value="UniProtKB-KW"/>
</dbReference>
<dbReference type="Proteomes" id="UP000268007">
    <property type="component" value="Unassembled WGS sequence"/>
</dbReference>
<evidence type="ECO:0000256" key="5">
    <source>
        <dbReference type="ARBA" id="ARBA00023163"/>
    </source>
</evidence>
<dbReference type="InterPro" id="IPR013249">
    <property type="entry name" value="RNA_pol_sigma70_r4_t2"/>
</dbReference>
<evidence type="ECO:0000259" key="7">
    <source>
        <dbReference type="Pfam" id="PF08281"/>
    </source>
</evidence>
<dbReference type="GO" id="GO:0006352">
    <property type="term" value="P:DNA-templated transcription initiation"/>
    <property type="evidence" value="ECO:0007669"/>
    <property type="project" value="InterPro"/>
</dbReference>
<evidence type="ECO:0000256" key="4">
    <source>
        <dbReference type="ARBA" id="ARBA00023125"/>
    </source>
</evidence>
<feature type="domain" description="RNA polymerase sigma factor 70 region 4 type 2" evidence="7">
    <location>
        <begin position="136"/>
        <end position="179"/>
    </location>
</feature>
<organism evidence="8 9">
    <name type="scientific">Mucilaginibacter gracilis</name>
    <dbReference type="NCBI Taxonomy" id="423350"/>
    <lineage>
        <taxon>Bacteria</taxon>
        <taxon>Pseudomonadati</taxon>
        <taxon>Bacteroidota</taxon>
        <taxon>Sphingobacteriia</taxon>
        <taxon>Sphingobacteriales</taxon>
        <taxon>Sphingobacteriaceae</taxon>
        <taxon>Mucilaginibacter</taxon>
    </lineage>
</organism>
<keyword evidence="3" id="KW-0731">Sigma factor</keyword>
<dbReference type="PANTHER" id="PTHR43133">
    <property type="entry name" value="RNA POLYMERASE ECF-TYPE SIGMA FACTO"/>
    <property type="match status" value="1"/>
</dbReference>
<dbReference type="InterPro" id="IPR013324">
    <property type="entry name" value="RNA_pol_sigma_r3/r4-like"/>
</dbReference>
<comment type="caution">
    <text evidence="8">The sequence shown here is derived from an EMBL/GenBank/DDBJ whole genome shotgun (WGS) entry which is preliminary data.</text>
</comment>
<dbReference type="NCBIfam" id="TIGR02937">
    <property type="entry name" value="sigma70-ECF"/>
    <property type="match status" value="1"/>
</dbReference>
<dbReference type="GO" id="GO:0003677">
    <property type="term" value="F:DNA binding"/>
    <property type="evidence" value="ECO:0007669"/>
    <property type="project" value="UniProtKB-KW"/>
</dbReference>
<dbReference type="InterPro" id="IPR014284">
    <property type="entry name" value="RNA_pol_sigma-70_dom"/>
</dbReference>
<sequence>MTENIQTDEELWQLIKQDSHTAFETLYLRYLKSVFTEINKRISDRDQAEDLTQEVFLSLWEKRVTSNPQGAIYPYIYGIAINKVFNYFRSNKIPANFIETWETLPEDLAQLAELPQAFKVAEVTEMEHLLEEERSNLPEKMRRVYELRYEKRLSIAEIADGLSISHNTVHNHLKEVRKRFTSALRKSSFLL</sequence>
<dbReference type="Pfam" id="PF08281">
    <property type="entry name" value="Sigma70_r4_2"/>
    <property type="match status" value="1"/>
</dbReference>
<dbReference type="EMBL" id="RBKU01000001">
    <property type="protein sequence ID" value="RKR83401.1"/>
    <property type="molecule type" value="Genomic_DNA"/>
</dbReference>
<keyword evidence="4" id="KW-0238">DNA-binding</keyword>
<dbReference type="InterPro" id="IPR007627">
    <property type="entry name" value="RNA_pol_sigma70_r2"/>
</dbReference>
<keyword evidence="2" id="KW-0805">Transcription regulation</keyword>
<proteinExistence type="inferred from homology"/>
<feature type="domain" description="RNA polymerase sigma-70 region 2" evidence="6">
    <location>
        <begin position="26"/>
        <end position="92"/>
    </location>
</feature>
<evidence type="ECO:0000256" key="3">
    <source>
        <dbReference type="ARBA" id="ARBA00023082"/>
    </source>
</evidence>
<evidence type="ECO:0000256" key="2">
    <source>
        <dbReference type="ARBA" id="ARBA00023015"/>
    </source>
</evidence>
<protein>
    <submittedName>
        <fullName evidence="8">RNA polymerase sigma-70 factor (ECF subfamily)</fullName>
    </submittedName>
</protein>
<dbReference type="InterPro" id="IPR036388">
    <property type="entry name" value="WH-like_DNA-bd_sf"/>
</dbReference>
<dbReference type="RefSeq" id="WP_121198906.1">
    <property type="nucleotide sequence ID" value="NZ_RBKU01000001.1"/>
</dbReference>
<gene>
    <name evidence="8" type="ORF">BDD43_3609</name>
</gene>
<keyword evidence="5" id="KW-0804">Transcription</keyword>
<name>A0A495J3Z5_9SPHI</name>
<dbReference type="SUPFAM" id="SSF88946">
    <property type="entry name" value="Sigma2 domain of RNA polymerase sigma factors"/>
    <property type="match status" value="1"/>
</dbReference>
<keyword evidence="9" id="KW-1185">Reference proteome</keyword>
<dbReference type="OrthoDB" id="659569at2"/>
<dbReference type="Gene3D" id="1.10.10.10">
    <property type="entry name" value="Winged helix-like DNA-binding domain superfamily/Winged helix DNA-binding domain"/>
    <property type="match status" value="1"/>
</dbReference>
<evidence type="ECO:0000256" key="1">
    <source>
        <dbReference type="ARBA" id="ARBA00010641"/>
    </source>
</evidence>
<evidence type="ECO:0000313" key="9">
    <source>
        <dbReference type="Proteomes" id="UP000268007"/>
    </source>
</evidence>